<evidence type="ECO:0000313" key="3">
    <source>
        <dbReference type="EMBL" id="AIC16722.1"/>
    </source>
</evidence>
<sequence>MGRQACGDNGRSVGMLGTARAQYHLRQMFVFLNMHTLDRPEVMIANAADKFDAQGNLVDGETLKRIRELLAALASLTIRLKQMQTKLAAA</sequence>
<name>A0A060HUE2_9ARCH</name>
<dbReference type="SUPFAM" id="SSF52218">
    <property type="entry name" value="Flavoproteins"/>
    <property type="match status" value="1"/>
</dbReference>
<dbReference type="Gene3D" id="3.40.50.360">
    <property type="match status" value="1"/>
</dbReference>
<keyword evidence="3" id="KW-0560">Oxidoreductase</keyword>
<feature type="domain" description="NADPH-dependent FMN reductase-like" evidence="2">
    <location>
        <begin position="13"/>
        <end position="48"/>
    </location>
</feature>
<dbReference type="PANTHER" id="PTHR30543">
    <property type="entry name" value="CHROMATE REDUCTASE"/>
    <property type="match status" value="1"/>
</dbReference>
<keyword evidence="4" id="KW-1185">Reference proteome</keyword>
<dbReference type="Proteomes" id="UP000027093">
    <property type="component" value="Chromosome"/>
</dbReference>
<reference evidence="3 4" key="1">
    <citation type="journal article" date="2014" name="Int. J. Syst. Evol. Microbiol.">
        <title>Nitrososphaera viennensis gen. nov., sp. nov., an aerobic and mesophilic, ammonia-oxidizing archaeon from soil and a member of the archaeal phylum Thaumarchaeota.</title>
        <authorList>
            <person name="Stieglmeier M."/>
            <person name="Klingl A."/>
            <person name="Alves R.J."/>
            <person name="Rittmann S.K."/>
            <person name="Melcher M."/>
            <person name="Leisch N."/>
            <person name="Schleper C."/>
        </authorList>
    </citation>
    <scope>NUCLEOTIDE SEQUENCE [LARGE SCALE GENOMIC DNA]</scope>
    <source>
        <strain evidence="3">EN76</strain>
    </source>
</reference>
<comment type="similarity">
    <text evidence="1">Belongs to the SsuE family. Isf subfamily.</text>
</comment>
<dbReference type="InterPro" id="IPR029039">
    <property type="entry name" value="Flavoprotein-like_sf"/>
</dbReference>
<dbReference type="STRING" id="926571.NVIE_024590"/>
<dbReference type="GO" id="GO:0003955">
    <property type="term" value="F:NAD(P)H dehydrogenase (quinone) activity"/>
    <property type="evidence" value="ECO:0007669"/>
    <property type="project" value="UniProtKB-EC"/>
</dbReference>
<proteinExistence type="inferred from homology"/>
<protein>
    <submittedName>
        <fullName evidence="3">Putative flavoprotein</fullName>
        <ecNumber evidence="3">1.6.5.2</ecNumber>
    </submittedName>
</protein>
<dbReference type="EMBL" id="CP007536">
    <property type="protein sequence ID" value="AIC16722.1"/>
    <property type="molecule type" value="Genomic_DNA"/>
</dbReference>
<dbReference type="PANTHER" id="PTHR30543:SF21">
    <property type="entry name" value="NAD(P)H-DEPENDENT FMN REDUCTASE LOT6"/>
    <property type="match status" value="1"/>
</dbReference>
<dbReference type="HOGENOM" id="CLU_188103_0_0_2"/>
<evidence type="ECO:0000313" key="4">
    <source>
        <dbReference type="Proteomes" id="UP000027093"/>
    </source>
</evidence>
<accession>A0A060HUE2</accession>
<gene>
    <name evidence="3" type="ORF">NVIE_024590</name>
</gene>
<evidence type="ECO:0000256" key="1">
    <source>
        <dbReference type="ARBA" id="ARBA00038292"/>
    </source>
</evidence>
<dbReference type="AlphaFoldDB" id="A0A060HUE2"/>
<dbReference type="GO" id="GO:0010181">
    <property type="term" value="F:FMN binding"/>
    <property type="evidence" value="ECO:0007669"/>
    <property type="project" value="TreeGrafter"/>
</dbReference>
<dbReference type="Pfam" id="PF03358">
    <property type="entry name" value="FMN_red"/>
    <property type="match status" value="1"/>
</dbReference>
<dbReference type="GO" id="GO:0005829">
    <property type="term" value="C:cytosol"/>
    <property type="evidence" value="ECO:0007669"/>
    <property type="project" value="TreeGrafter"/>
</dbReference>
<dbReference type="KEGG" id="nvn:NVIE_024590"/>
<evidence type="ECO:0000259" key="2">
    <source>
        <dbReference type="Pfam" id="PF03358"/>
    </source>
</evidence>
<dbReference type="EC" id="1.6.5.2" evidence="3"/>
<organism evidence="3 4">
    <name type="scientific">Nitrososphaera viennensis EN76</name>
    <dbReference type="NCBI Taxonomy" id="926571"/>
    <lineage>
        <taxon>Archaea</taxon>
        <taxon>Nitrososphaerota</taxon>
        <taxon>Nitrososphaeria</taxon>
        <taxon>Nitrososphaerales</taxon>
        <taxon>Nitrososphaeraceae</taxon>
        <taxon>Nitrososphaera</taxon>
    </lineage>
</organism>
<dbReference type="InterPro" id="IPR005025">
    <property type="entry name" value="FMN_Rdtase-like_dom"/>
</dbReference>
<dbReference type="InterPro" id="IPR050712">
    <property type="entry name" value="NAD(P)H-dep_reductase"/>
</dbReference>